<keyword evidence="2" id="KW-1185">Reference proteome</keyword>
<sequence>MGQFKSPIMTLPGPGGSASLSRGGYYMVRASDVRHVDVGRDGSIGVEIRTAQRGWGEWGQPHGRGLRCQVTRISVVFGYFGPFLINSPRGVDR</sequence>
<proteinExistence type="predicted"/>
<reference evidence="2" key="1">
    <citation type="submission" date="2016-06" db="EMBL/GenBank/DDBJ databases">
        <title>Parallel loss of symbiosis genes in relatives of nitrogen-fixing non-legume Parasponia.</title>
        <authorList>
            <person name="Van Velzen R."/>
            <person name="Holmer R."/>
            <person name="Bu F."/>
            <person name="Rutten L."/>
            <person name="Van Zeijl A."/>
            <person name="Liu W."/>
            <person name="Santuari L."/>
            <person name="Cao Q."/>
            <person name="Sharma T."/>
            <person name="Shen D."/>
            <person name="Roswanjaya Y."/>
            <person name="Wardhani T."/>
            <person name="Kalhor M.S."/>
            <person name="Jansen J."/>
            <person name="Van den Hoogen J."/>
            <person name="Gungor B."/>
            <person name="Hartog M."/>
            <person name="Hontelez J."/>
            <person name="Verver J."/>
            <person name="Yang W.-C."/>
            <person name="Schijlen E."/>
            <person name="Repin R."/>
            <person name="Schilthuizen M."/>
            <person name="Schranz E."/>
            <person name="Heidstra R."/>
            <person name="Miyata K."/>
            <person name="Fedorova E."/>
            <person name="Kohlen W."/>
            <person name="Bisseling T."/>
            <person name="Smit S."/>
            <person name="Geurts R."/>
        </authorList>
    </citation>
    <scope>NUCLEOTIDE SEQUENCE [LARGE SCALE GENOMIC DNA]</scope>
    <source>
        <strain evidence="2">cv. WU1-14</strain>
    </source>
</reference>
<gene>
    <name evidence="1" type="ORF">PanWU01x14_090260</name>
</gene>
<evidence type="ECO:0000313" key="1">
    <source>
        <dbReference type="EMBL" id="PON69303.1"/>
    </source>
</evidence>
<organism evidence="1 2">
    <name type="scientific">Parasponia andersonii</name>
    <name type="common">Sponia andersonii</name>
    <dbReference type="NCBI Taxonomy" id="3476"/>
    <lineage>
        <taxon>Eukaryota</taxon>
        <taxon>Viridiplantae</taxon>
        <taxon>Streptophyta</taxon>
        <taxon>Embryophyta</taxon>
        <taxon>Tracheophyta</taxon>
        <taxon>Spermatophyta</taxon>
        <taxon>Magnoliopsida</taxon>
        <taxon>eudicotyledons</taxon>
        <taxon>Gunneridae</taxon>
        <taxon>Pentapetalae</taxon>
        <taxon>rosids</taxon>
        <taxon>fabids</taxon>
        <taxon>Rosales</taxon>
        <taxon>Cannabaceae</taxon>
        <taxon>Parasponia</taxon>
    </lineage>
</organism>
<dbReference type="EMBL" id="JXTB01000057">
    <property type="protein sequence ID" value="PON69303.1"/>
    <property type="molecule type" value="Genomic_DNA"/>
</dbReference>
<dbReference type="AlphaFoldDB" id="A0A2P5D7M6"/>
<evidence type="ECO:0000313" key="2">
    <source>
        <dbReference type="Proteomes" id="UP000237105"/>
    </source>
</evidence>
<comment type="caution">
    <text evidence="1">The sequence shown here is derived from an EMBL/GenBank/DDBJ whole genome shotgun (WGS) entry which is preliminary data.</text>
</comment>
<accession>A0A2P5D7M6</accession>
<name>A0A2P5D7M6_PARAD</name>
<protein>
    <submittedName>
        <fullName evidence="1">Uncharacterized protein</fullName>
    </submittedName>
</protein>
<dbReference type="Proteomes" id="UP000237105">
    <property type="component" value="Unassembled WGS sequence"/>
</dbReference>
<dbReference type="OrthoDB" id="10393735at2759"/>